<reference evidence="2" key="1">
    <citation type="submission" date="2023-03" db="EMBL/GenBank/DDBJ databases">
        <title>Massive genome expansion in bonnet fungi (Mycena s.s.) driven by repeated elements and novel gene families across ecological guilds.</title>
        <authorList>
            <consortium name="Lawrence Berkeley National Laboratory"/>
            <person name="Harder C.B."/>
            <person name="Miyauchi S."/>
            <person name="Viragh M."/>
            <person name="Kuo A."/>
            <person name="Thoen E."/>
            <person name="Andreopoulos B."/>
            <person name="Lu D."/>
            <person name="Skrede I."/>
            <person name="Drula E."/>
            <person name="Henrissat B."/>
            <person name="Morin E."/>
            <person name="Kohler A."/>
            <person name="Barry K."/>
            <person name="LaButti K."/>
            <person name="Morin E."/>
            <person name="Salamov A."/>
            <person name="Lipzen A."/>
            <person name="Mereny Z."/>
            <person name="Hegedus B."/>
            <person name="Baldrian P."/>
            <person name="Stursova M."/>
            <person name="Weitz H."/>
            <person name="Taylor A."/>
            <person name="Grigoriev I.V."/>
            <person name="Nagy L.G."/>
            <person name="Martin F."/>
            <person name="Kauserud H."/>
        </authorList>
    </citation>
    <scope>NUCLEOTIDE SEQUENCE</scope>
    <source>
        <strain evidence="2">CBHHK002</strain>
    </source>
</reference>
<evidence type="ECO:0000256" key="1">
    <source>
        <dbReference type="SAM" id="MobiDB-lite"/>
    </source>
</evidence>
<dbReference type="AlphaFoldDB" id="A0AAD7AI91"/>
<gene>
    <name evidence="2" type="ORF">DFH08DRAFT_802242</name>
</gene>
<evidence type="ECO:0000313" key="3">
    <source>
        <dbReference type="Proteomes" id="UP001218218"/>
    </source>
</evidence>
<proteinExistence type="predicted"/>
<dbReference type="Proteomes" id="UP001218218">
    <property type="component" value="Unassembled WGS sequence"/>
</dbReference>
<protein>
    <submittedName>
        <fullName evidence="2">Uncharacterized protein</fullName>
    </submittedName>
</protein>
<evidence type="ECO:0000313" key="2">
    <source>
        <dbReference type="EMBL" id="KAJ7358411.1"/>
    </source>
</evidence>
<dbReference type="EMBL" id="JARIHO010000007">
    <property type="protein sequence ID" value="KAJ7358411.1"/>
    <property type="molecule type" value="Genomic_DNA"/>
</dbReference>
<accession>A0AAD7AI91</accession>
<organism evidence="2 3">
    <name type="scientific">Mycena albidolilacea</name>
    <dbReference type="NCBI Taxonomy" id="1033008"/>
    <lineage>
        <taxon>Eukaryota</taxon>
        <taxon>Fungi</taxon>
        <taxon>Dikarya</taxon>
        <taxon>Basidiomycota</taxon>
        <taxon>Agaricomycotina</taxon>
        <taxon>Agaricomycetes</taxon>
        <taxon>Agaricomycetidae</taxon>
        <taxon>Agaricales</taxon>
        <taxon>Marasmiineae</taxon>
        <taxon>Mycenaceae</taxon>
        <taxon>Mycena</taxon>
    </lineage>
</organism>
<comment type="caution">
    <text evidence="2">The sequence shown here is derived from an EMBL/GenBank/DDBJ whole genome shotgun (WGS) entry which is preliminary data.</text>
</comment>
<keyword evidence="3" id="KW-1185">Reference proteome</keyword>
<feature type="region of interest" description="Disordered" evidence="1">
    <location>
        <begin position="149"/>
        <end position="176"/>
    </location>
</feature>
<sequence>MPAVSHRLQRVHFDRTQLELTRQAPEFDLNNHLLRQVAIEADPGIYFIKKPTNAALNLLLDQEVLRDAVETLAQVEARLGHLEAVFRGDGDRKTCGCGWLNGEHTRQHWVSQGMVWPERAWQAPQHFGLPAPSTQRKPTVKTLVRYNRRRCHAGTTDPTRQSPRRQVGTNHTRGGVKWDCSQHVRARNGVRGVSTAHRVEPGDAESAYSPPRLTRSSPPLSSPKFHLHPLPHTPPRADASIISTRKNTTPVAPIPLDMLCKKIVFGDAIDRDDKEELEDAESHSHAGFTRELHHPRVLRTKGQHLHPLYIRRAWCSRYGARVELG</sequence>
<name>A0AAD7AI91_9AGAR</name>
<feature type="compositionally biased region" description="Low complexity" evidence="1">
    <location>
        <begin position="209"/>
        <end position="223"/>
    </location>
</feature>
<feature type="region of interest" description="Disordered" evidence="1">
    <location>
        <begin position="193"/>
        <end position="238"/>
    </location>
</feature>